<evidence type="ECO:0000313" key="1">
    <source>
        <dbReference type="EMBL" id="KAJ6237136.1"/>
    </source>
</evidence>
<evidence type="ECO:0000313" key="2">
    <source>
        <dbReference type="Proteomes" id="UP001150062"/>
    </source>
</evidence>
<name>A0ABQ8XX52_9EUKA</name>
<comment type="caution">
    <text evidence="1">The sequence shown here is derived from an EMBL/GenBank/DDBJ whole genome shotgun (WGS) entry which is preliminary data.</text>
</comment>
<dbReference type="Proteomes" id="UP001150062">
    <property type="component" value="Unassembled WGS sequence"/>
</dbReference>
<protein>
    <submittedName>
        <fullName evidence="1">Uncharacterized protein</fullName>
    </submittedName>
</protein>
<accession>A0ABQ8XX52</accession>
<keyword evidence="2" id="KW-1185">Reference proteome</keyword>
<organism evidence="1 2">
    <name type="scientific">Anaeramoeba flamelloides</name>
    <dbReference type="NCBI Taxonomy" id="1746091"/>
    <lineage>
        <taxon>Eukaryota</taxon>
        <taxon>Metamonada</taxon>
        <taxon>Anaeramoebidae</taxon>
        <taxon>Anaeramoeba</taxon>
    </lineage>
</organism>
<sequence>MPYNDRYDFPPLNIIDKKYLREIKNKIQDEIENYLNILSKNIKIVEEKLNSNKMNKKDELYWIGVIVDIANKIFFFLHKKVLLHQNNSEYVQESEIENQNSFSITPQLIELNEIIDVLSDRSEELFQAGSTNRCESFMNSRTKFIEKRFNSSKQWEMRCQFSVLNRELPEWKTILMAQLGLNINLPQIISQAKKNLEKQYEKIRQNTQEYKTGRYTRKLNSYSKEARRIEEGYYIFKKKLAKGNPKIQKYSCRTKTLNINEGEFNGDIEIFKEVDDNVDTNEFVEENFDKNDLSDDNEMEEIEEILSSNNIISNDLTDDNIFGITFDKRLPSSFTDNTLLFEIERNKKK</sequence>
<proteinExistence type="predicted"/>
<dbReference type="EMBL" id="JAOAOG010000239">
    <property type="protein sequence ID" value="KAJ6237136.1"/>
    <property type="molecule type" value="Genomic_DNA"/>
</dbReference>
<gene>
    <name evidence="1" type="ORF">M0813_26690</name>
</gene>
<reference evidence="1" key="1">
    <citation type="submission" date="2022-08" db="EMBL/GenBank/DDBJ databases">
        <title>Novel sulfate-reducing endosymbionts in the free-living metamonad Anaeramoeba.</title>
        <authorList>
            <person name="Jerlstrom-Hultqvist J."/>
            <person name="Cepicka I."/>
            <person name="Gallot-Lavallee L."/>
            <person name="Salas-Leiva D."/>
            <person name="Curtis B.A."/>
            <person name="Zahonova K."/>
            <person name="Pipaliya S."/>
            <person name="Dacks J."/>
            <person name="Roger A.J."/>
        </authorList>
    </citation>
    <scope>NUCLEOTIDE SEQUENCE</scope>
    <source>
        <strain evidence="1">Schooner1</strain>
    </source>
</reference>